<comment type="similarity">
    <text evidence="1">Belongs to the SNF7 family.</text>
</comment>
<dbReference type="Pfam" id="PF03357">
    <property type="entry name" value="Snf7"/>
    <property type="match status" value="1"/>
</dbReference>
<name>A0A2G8LFJ4_STIJA</name>
<reference evidence="2 3" key="1">
    <citation type="journal article" date="2017" name="PLoS Biol.">
        <title>The sea cucumber genome provides insights into morphological evolution and visceral regeneration.</title>
        <authorList>
            <person name="Zhang X."/>
            <person name="Sun L."/>
            <person name="Yuan J."/>
            <person name="Sun Y."/>
            <person name="Gao Y."/>
            <person name="Zhang L."/>
            <person name="Li S."/>
            <person name="Dai H."/>
            <person name="Hamel J.F."/>
            <person name="Liu C."/>
            <person name="Yu Y."/>
            <person name="Liu S."/>
            <person name="Lin W."/>
            <person name="Guo K."/>
            <person name="Jin S."/>
            <person name="Xu P."/>
            <person name="Storey K.B."/>
            <person name="Huan P."/>
            <person name="Zhang T."/>
            <person name="Zhou Y."/>
            <person name="Zhang J."/>
            <person name="Lin C."/>
            <person name="Li X."/>
            <person name="Xing L."/>
            <person name="Huo D."/>
            <person name="Sun M."/>
            <person name="Wang L."/>
            <person name="Mercier A."/>
            <person name="Li F."/>
            <person name="Yang H."/>
            <person name="Xiang J."/>
        </authorList>
    </citation>
    <scope>NUCLEOTIDE SEQUENCE [LARGE SCALE GENOMIC DNA]</scope>
    <source>
        <strain evidence="2">Shaxun</strain>
        <tissue evidence="2">Muscle</tissue>
    </source>
</reference>
<accession>A0A2G8LFJ4</accession>
<organism evidence="2 3">
    <name type="scientific">Stichopus japonicus</name>
    <name type="common">Sea cucumber</name>
    <dbReference type="NCBI Taxonomy" id="307972"/>
    <lineage>
        <taxon>Eukaryota</taxon>
        <taxon>Metazoa</taxon>
        <taxon>Echinodermata</taxon>
        <taxon>Eleutherozoa</taxon>
        <taxon>Echinozoa</taxon>
        <taxon>Holothuroidea</taxon>
        <taxon>Aspidochirotacea</taxon>
        <taxon>Aspidochirotida</taxon>
        <taxon>Stichopodidae</taxon>
        <taxon>Apostichopus</taxon>
    </lineage>
</organism>
<protein>
    <submittedName>
        <fullName evidence="2">Putative charged multivesicular body protein 1a-like isoform X2</fullName>
    </submittedName>
</protein>
<sequence length="198" mass="22082">MPNDTLFQLKFTAKQLERLSKKSEKDQKTQQAKVKKAIQQKNIEGARIYAENAIRKKNEGLNFLRMASRIDAVSSRVQSAMTMKQVTKDMGSVVKGLDKALQSMDLQKISAVMEKFESQFEDLDVHTQVMESSMGAATTLSTPTDQVDQLIKEVADENGLDMISDLQAAPEVGDSLASSSRTLAEEDQLNRRLQALRN</sequence>
<keyword evidence="3" id="KW-1185">Reference proteome</keyword>
<dbReference type="GO" id="GO:0007034">
    <property type="term" value="P:vacuolar transport"/>
    <property type="evidence" value="ECO:0007669"/>
    <property type="project" value="InterPro"/>
</dbReference>
<dbReference type="PANTHER" id="PTHR10476">
    <property type="entry name" value="CHARGED MULTIVESICULAR BODY PROTEIN"/>
    <property type="match status" value="1"/>
</dbReference>
<dbReference type="EMBL" id="MRZV01000095">
    <property type="protein sequence ID" value="PIK59028.1"/>
    <property type="molecule type" value="Genomic_DNA"/>
</dbReference>
<dbReference type="STRING" id="307972.A0A2G8LFJ4"/>
<comment type="caution">
    <text evidence="2">The sequence shown here is derived from an EMBL/GenBank/DDBJ whole genome shotgun (WGS) entry which is preliminary data.</text>
</comment>
<dbReference type="Proteomes" id="UP000230750">
    <property type="component" value="Unassembled WGS sequence"/>
</dbReference>
<proteinExistence type="inferred from homology"/>
<dbReference type="AlphaFoldDB" id="A0A2G8LFJ4"/>
<gene>
    <name evidence="2" type="ORF">BSL78_04055</name>
</gene>
<evidence type="ECO:0000313" key="2">
    <source>
        <dbReference type="EMBL" id="PIK59028.1"/>
    </source>
</evidence>
<evidence type="ECO:0000256" key="1">
    <source>
        <dbReference type="ARBA" id="ARBA00006190"/>
    </source>
</evidence>
<dbReference type="InterPro" id="IPR005024">
    <property type="entry name" value="Snf7_fam"/>
</dbReference>
<evidence type="ECO:0000313" key="3">
    <source>
        <dbReference type="Proteomes" id="UP000230750"/>
    </source>
</evidence>
<dbReference type="OrthoDB" id="10266568at2759"/>
<dbReference type="Gene3D" id="6.10.140.1230">
    <property type="match status" value="1"/>
</dbReference>